<proteinExistence type="inferred from homology"/>
<dbReference type="NCBIfam" id="TIGR03150">
    <property type="entry name" value="fabF"/>
    <property type="match status" value="1"/>
</dbReference>
<dbReference type="Gene3D" id="3.40.47.10">
    <property type="match status" value="1"/>
</dbReference>
<evidence type="ECO:0000256" key="13">
    <source>
        <dbReference type="ARBA" id="ARBA00047659"/>
    </source>
</evidence>
<evidence type="ECO:0000259" key="17">
    <source>
        <dbReference type="PROSITE" id="PS52004"/>
    </source>
</evidence>
<keyword evidence="19" id="KW-1185">Reference proteome</keyword>
<dbReference type="NCBIfam" id="NF005589">
    <property type="entry name" value="PRK07314.1"/>
    <property type="match status" value="1"/>
</dbReference>
<evidence type="ECO:0000313" key="18">
    <source>
        <dbReference type="EMBL" id="SHE72149.1"/>
    </source>
</evidence>
<sequence>MERRVVITGMGAVTPIGNNVESFWNGIRSGKCGINEIDTFDITEQKVKLAALVKDFKPEDFIDRKEARRMDRFCQLALAAATEAMEDSGLDLNSIDRYRAGVIVSSGIGGLKTIEEQVEKLNDKGPSRVSPFFIPMAIINMAAGNIAIKYGLKGTSASIVTACASSTHAIGEGFRSIKHGYSDIIVAGGSEASITPVGLAGFASLNALSRTTDTKRASIPFDKERSGFVMGEGSGIIVLEELQHALKRGAKIYGEIIGYGSTCDGFHITSPDPEGDAAAKAIELALKEGNVEKENISYINAHGTSTEMNDKIETLSIKKVFKDKAYEIPVSSTKSMTGHLLGAAGAIESIVCIKAINDNFVPPTIGYKEKDENCDLDYVPNKGREVEVNYAMSNSLGFGGHNGVVLFKKWTGGK</sequence>
<evidence type="ECO:0000256" key="1">
    <source>
        <dbReference type="ARBA" id="ARBA00005194"/>
    </source>
</evidence>
<evidence type="ECO:0000256" key="6">
    <source>
        <dbReference type="ARBA" id="ARBA00022679"/>
    </source>
</evidence>
<dbReference type="SUPFAM" id="SSF53901">
    <property type="entry name" value="Thiolase-like"/>
    <property type="match status" value="2"/>
</dbReference>
<evidence type="ECO:0000256" key="3">
    <source>
        <dbReference type="ARBA" id="ARBA00012356"/>
    </source>
</evidence>
<dbReference type="EC" id="2.3.1.179" evidence="3 14"/>
<evidence type="ECO:0000313" key="19">
    <source>
        <dbReference type="Proteomes" id="UP000184035"/>
    </source>
</evidence>
<organism evidence="18 19">
    <name type="scientific">Clostridium fallax</name>
    <dbReference type="NCBI Taxonomy" id="1533"/>
    <lineage>
        <taxon>Bacteria</taxon>
        <taxon>Bacillati</taxon>
        <taxon>Bacillota</taxon>
        <taxon>Clostridia</taxon>
        <taxon>Eubacteriales</taxon>
        <taxon>Clostridiaceae</taxon>
        <taxon>Clostridium</taxon>
    </lineage>
</organism>
<dbReference type="PANTHER" id="PTHR11712">
    <property type="entry name" value="POLYKETIDE SYNTHASE-RELATED"/>
    <property type="match status" value="1"/>
</dbReference>
<feature type="active site" description="For beta-ketoacyl synthase activity" evidence="15">
    <location>
        <position position="163"/>
    </location>
</feature>
<dbReference type="PROSITE" id="PS00606">
    <property type="entry name" value="KS3_1"/>
    <property type="match status" value="1"/>
</dbReference>
<dbReference type="PANTHER" id="PTHR11712:SF336">
    <property type="entry name" value="3-OXOACYL-[ACYL-CARRIER-PROTEIN] SYNTHASE, MITOCHONDRIAL"/>
    <property type="match status" value="1"/>
</dbReference>
<evidence type="ECO:0000256" key="10">
    <source>
        <dbReference type="ARBA" id="ARBA00023315"/>
    </source>
</evidence>
<dbReference type="Pfam" id="PF02801">
    <property type="entry name" value="Ketoacyl-synt_C"/>
    <property type="match status" value="1"/>
</dbReference>
<dbReference type="UniPathway" id="UPA00094"/>
<dbReference type="STRING" id="1533.SAMN05443638_1097"/>
<dbReference type="GO" id="GO:0006633">
    <property type="term" value="P:fatty acid biosynthetic process"/>
    <property type="evidence" value="ECO:0007669"/>
    <property type="project" value="UniProtKB-UniRule"/>
</dbReference>
<dbReference type="PROSITE" id="PS52004">
    <property type="entry name" value="KS3_2"/>
    <property type="match status" value="1"/>
</dbReference>
<dbReference type="OrthoDB" id="9808669at2"/>
<dbReference type="InterPro" id="IPR018201">
    <property type="entry name" value="Ketoacyl_synth_AS"/>
</dbReference>
<gene>
    <name evidence="18" type="ORF">SAMN05443638_1097</name>
</gene>
<keyword evidence="9 14" id="KW-0275">Fatty acid biosynthesis</keyword>
<dbReference type="InterPro" id="IPR000794">
    <property type="entry name" value="Beta-ketoacyl_synthase"/>
</dbReference>
<evidence type="ECO:0000256" key="16">
    <source>
        <dbReference type="RuleBase" id="RU003694"/>
    </source>
</evidence>
<name>A0A1M4VT47_9CLOT</name>
<dbReference type="FunFam" id="3.40.47.10:FF:000009">
    <property type="entry name" value="3-oxoacyl-[acyl-carrier-protein] synthase 2"/>
    <property type="match status" value="1"/>
</dbReference>
<dbReference type="PIRSF" id="PIRSF000447">
    <property type="entry name" value="KAS_II"/>
    <property type="match status" value="1"/>
</dbReference>
<evidence type="ECO:0000256" key="11">
    <source>
        <dbReference type="ARBA" id="ARBA00024006"/>
    </source>
</evidence>
<feature type="domain" description="Ketosynthase family 3 (KS3)" evidence="17">
    <location>
        <begin position="2"/>
        <end position="409"/>
    </location>
</feature>
<comment type="pathway">
    <text evidence="1 14">Lipid metabolism; fatty acid biosynthesis.</text>
</comment>
<comment type="similarity">
    <text evidence="2 14 16">Belongs to the thiolase-like superfamily. Beta-ketoacyl-ACP synthases family.</text>
</comment>
<dbReference type="Proteomes" id="UP000184035">
    <property type="component" value="Unassembled WGS sequence"/>
</dbReference>
<dbReference type="RefSeq" id="WP_072894918.1">
    <property type="nucleotide sequence ID" value="NZ_FQVM01000009.1"/>
</dbReference>
<evidence type="ECO:0000256" key="7">
    <source>
        <dbReference type="ARBA" id="ARBA00022832"/>
    </source>
</evidence>
<dbReference type="GO" id="GO:0005829">
    <property type="term" value="C:cytosol"/>
    <property type="evidence" value="ECO:0007669"/>
    <property type="project" value="TreeGrafter"/>
</dbReference>
<evidence type="ECO:0000256" key="12">
    <source>
        <dbReference type="ARBA" id="ARBA00047318"/>
    </source>
</evidence>
<keyword evidence="6 14" id="KW-0808">Transferase</keyword>
<protein>
    <recommendedName>
        <fullName evidence="4 14">3-oxoacyl-[acyl-carrier-protein] synthase 2</fullName>
        <ecNumber evidence="3 14">2.3.1.179</ecNumber>
    </recommendedName>
</protein>
<dbReference type="AlphaFoldDB" id="A0A1M4VT47"/>
<evidence type="ECO:0000256" key="14">
    <source>
        <dbReference type="PIRNR" id="PIRNR000447"/>
    </source>
</evidence>
<keyword evidence="5 14" id="KW-0444">Lipid biosynthesis</keyword>
<evidence type="ECO:0000256" key="8">
    <source>
        <dbReference type="ARBA" id="ARBA00023098"/>
    </source>
</evidence>
<evidence type="ECO:0000256" key="5">
    <source>
        <dbReference type="ARBA" id="ARBA00022516"/>
    </source>
</evidence>
<dbReference type="InterPro" id="IPR014031">
    <property type="entry name" value="Ketoacyl_synth_C"/>
</dbReference>
<keyword evidence="10 14" id="KW-0012">Acyltransferase</keyword>
<dbReference type="Pfam" id="PF00109">
    <property type="entry name" value="ketoacyl-synt"/>
    <property type="match status" value="1"/>
</dbReference>
<reference evidence="18 19" key="1">
    <citation type="submission" date="2016-11" db="EMBL/GenBank/DDBJ databases">
        <authorList>
            <person name="Jaros S."/>
            <person name="Januszkiewicz K."/>
            <person name="Wedrychowicz H."/>
        </authorList>
    </citation>
    <scope>NUCLEOTIDE SEQUENCE [LARGE SCALE GENOMIC DNA]</scope>
    <source>
        <strain evidence="18 19">DSM 2631</strain>
    </source>
</reference>
<keyword evidence="8" id="KW-0443">Lipid metabolism</keyword>
<accession>A0A1M4VT47</accession>
<dbReference type="InterPro" id="IPR016039">
    <property type="entry name" value="Thiolase-like"/>
</dbReference>
<dbReference type="GO" id="GO:0004315">
    <property type="term" value="F:3-oxoacyl-[acyl-carrier-protein] synthase activity"/>
    <property type="evidence" value="ECO:0007669"/>
    <property type="project" value="UniProtKB-UniRule"/>
</dbReference>
<dbReference type="InterPro" id="IPR020841">
    <property type="entry name" value="PKS_Beta-ketoAc_synthase_dom"/>
</dbReference>
<evidence type="ECO:0000256" key="15">
    <source>
        <dbReference type="PIRSR" id="PIRSR000447-1"/>
    </source>
</evidence>
<evidence type="ECO:0000256" key="4">
    <source>
        <dbReference type="ARBA" id="ARBA00014657"/>
    </source>
</evidence>
<evidence type="ECO:0000256" key="2">
    <source>
        <dbReference type="ARBA" id="ARBA00008467"/>
    </source>
</evidence>
<evidence type="ECO:0000256" key="9">
    <source>
        <dbReference type="ARBA" id="ARBA00023160"/>
    </source>
</evidence>
<keyword evidence="7" id="KW-0276">Fatty acid metabolism</keyword>
<dbReference type="CDD" id="cd00834">
    <property type="entry name" value="KAS_I_II"/>
    <property type="match status" value="1"/>
</dbReference>
<comment type="catalytic activity">
    <reaction evidence="13 14">
        <text>a fatty acyl-[ACP] + malonyl-[ACP] + H(+) = a 3-oxoacyl-[ACP] + holo-[ACP] + CO2</text>
        <dbReference type="Rhea" id="RHEA:22836"/>
        <dbReference type="Rhea" id="RHEA-COMP:9623"/>
        <dbReference type="Rhea" id="RHEA-COMP:9685"/>
        <dbReference type="Rhea" id="RHEA-COMP:9916"/>
        <dbReference type="Rhea" id="RHEA-COMP:14125"/>
        <dbReference type="ChEBI" id="CHEBI:15378"/>
        <dbReference type="ChEBI" id="CHEBI:16526"/>
        <dbReference type="ChEBI" id="CHEBI:64479"/>
        <dbReference type="ChEBI" id="CHEBI:78449"/>
        <dbReference type="ChEBI" id="CHEBI:78776"/>
        <dbReference type="ChEBI" id="CHEBI:138651"/>
    </reaction>
</comment>
<dbReference type="SMART" id="SM00825">
    <property type="entry name" value="PKS_KS"/>
    <property type="match status" value="1"/>
</dbReference>
<comment type="function">
    <text evidence="11 14">Involved in the type II fatty acid elongation cycle. Catalyzes the elongation of a wide range of acyl-ACP by the addition of two carbons from malonyl-ACP to an acyl acceptor. Can efficiently catalyze the conversion of palmitoleoyl-ACP (cis-hexadec-9-enoyl-ACP) to cis-vaccenoyl-ACP (cis-octadec-11-enoyl-ACP), an essential step in the thermal regulation of fatty acid composition.</text>
</comment>
<dbReference type="EMBL" id="FQVM01000009">
    <property type="protein sequence ID" value="SHE72149.1"/>
    <property type="molecule type" value="Genomic_DNA"/>
</dbReference>
<dbReference type="InterPro" id="IPR017568">
    <property type="entry name" value="3-oxoacyl-ACP_synth-2"/>
</dbReference>
<dbReference type="InterPro" id="IPR014030">
    <property type="entry name" value="Ketoacyl_synth_N"/>
</dbReference>
<comment type="catalytic activity">
    <reaction evidence="12 14">
        <text>(9Z)-hexadecenoyl-[ACP] + malonyl-[ACP] + H(+) = 3-oxo-(11Z)-octadecenoyl-[ACP] + holo-[ACP] + CO2</text>
        <dbReference type="Rhea" id="RHEA:55040"/>
        <dbReference type="Rhea" id="RHEA-COMP:9623"/>
        <dbReference type="Rhea" id="RHEA-COMP:9685"/>
        <dbReference type="Rhea" id="RHEA-COMP:10800"/>
        <dbReference type="Rhea" id="RHEA-COMP:14074"/>
        <dbReference type="ChEBI" id="CHEBI:15378"/>
        <dbReference type="ChEBI" id="CHEBI:16526"/>
        <dbReference type="ChEBI" id="CHEBI:64479"/>
        <dbReference type="ChEBI" id="CHEBI:78449"/>
        <dbReference type="ChEBI" id="CHEBI:83989"/>
        <dbReference type="ChEBI" id="CHEBI:138538"/>
        <dbReference type="EC" id="2.3.1.179"/>
    </reaction>
</comment>